<dbReference type="GO" id="GO:0031640">
    <property type="term" value="P:killing of cells of another organism"/>
    <property type="evidence" value="ECO:0007669"/>
    <property type="project" value="UniProtKB-KW"/>
</dbReference>
<comment type="catalytic activity">
    <reaction evidence="1">
        <text>Hydrolysis of (1-&gt;4)-beta-linkages between N-acetylmuramic acid and N-acetyl-D-glucosamine residues in a peptidoglycan and between N-acetyl-D-glucosamine residues in chitodextrins.</text>
        <dbReference type="EC" id="3.2.1.17"/>
    </reaction>
</comment>
<evidence type="ECO:0000256" key="12">
    <source>
        <dbReference type="SAM" id="MobiDB-lite"/>
    </source>
</evidence>
<dbReference type="InterPro" id="IPR023346">
    <property type="entry name" value="Lysozyme-like_dom_sf"/>
</dbReference>
<dbReference type="PANTHER" id="PTHR11407">
    <property type="entry name" value="LYSOZYME C"/>
    <property type="match status" value="1"/>
</dbReference>
<dbReference type="GO" id="GO:0042742">
    <property type="term" value="P:defense response to bacterium"/>
    <property type="evidence" value="ECO:0007669"/>
    <property type="project" value="UniProtKB-KW"/>
</dbReference>
<dbReference type="PROSITE" id="PS51348">
    <property type="entry name" value="GLYCOSYL_HYDROL_F22_2"/>
    <property type="match status" value="1"/>
</dbReference>
<dbReference type="EMBL" id="LR824028">
    <property type="protein sequence ID" value="CAD0205829.1"/>
    <property type="molecule type" value="Genomic_DNA"/>
</dbReference>
<evidence type="ECO:0000256" key="9">
    <source>
        <dbReference type="ARBA" id="ARBA00023295"/>
    </source>
</evidence>
<evidence type="ECO:0000256" key="1">
    <source>
        <dbReference type="ARBA" id="ARBA00000632"/>
    </source>
</evidence>
<organism evidence="14 15">
    <name type="scientific">Chrysodeixis includens</name>
    <name type="common">Soybean looper</name>
    <name type="synonym">Pseudoplusia includens</name>
    <dbReference type="NCBI Taxonomy" id="689277"/>
    <lineage>
        <taxon>Eukaryota</taxon>
        <taxon>Metazoa</taxon>
        <taxon>Ecdysozoa</taxon>
        <taxon>Arthropoda</taxon>
        <taxon>Hexapoda</taxon>
        <taxon>Insecta</taxon>
        <taxon>Pterygota</taxon>
        <taxon>Neoptera</taxon>
        <taxon>Endopterygota</taxon>
        <taxon>Lepidoptera</taxon>
        <taxon>Glossata</taxon>
        <taxon>Ditrysia</taxon>
        <taxon>Noctuoidea</taxon>
        <taxon>Noctuidae</taxon>
        <taxon>Plusiinae</taxon>
        <taxon>Chrysodeixis</taxon>
    </lineage>
</organism>
<evidence type="ECO:0000256" key="7">
    <source>
        <dbReference type="ARBA" id="ARBA00022801"/>
    </source>
</evidence>
<evidence type="ECO:0000256" key="11">
    <source>
        <dbReference type="RuleBase" id="RU004440"/>
    </source>
</evidence>
<dbReference type="Gene3D" id="1.10.530.10">
    <property type="match status" value="1"/>
</dbReference>
<evidence type="ECO:0000313" key="15">
    <source>
        <dbReference type="Proteomes" id="UP001154114"/>
    </source>
</evidence>
<evidence type="ECO:0000256" key="5">
    <source>
        <dbReference type="ARBA" id="ARBA00022638"/>
    </source>
</evidence>
<feature type="region of interest" description="Disordered" evidence="12">
    <location>
        <begin position="26"/>
        <end position="73"/>
    </location>
</feature>
<keyword evidence="4" id="KW-0929">Antimicrobial</keyword>
<dbReference type="SUPFAM" id="SSF53955">
    <property type="entry name" value="Lysozyme-like"/>
    <property type="match status" value="1"/>
</dbReference>
<evidence type="ECO:0000256" key="4">
    <source>
        <dbReference type="ARBA" id="ARBA00022529"/>
    </source>
</evidence>
<reference evidence="14" key="1">
    <citation type="submission" date="2021-12" db="EMBL/GenBank/DDBJ databases">
        <authorList>
            <person name="King R."/>
        </authorList>
    </citation>
    <scope>NUCLEOTIDE SEQUENCE</scope>
</reference>
<protein>
    <recommendedName>
        <fullName evidence="3">Lysozyme</fullName>
        <ecNumber evidence="2">3.2.1.17</ecNumber>
    </recommendedName>
    <alternativeName>
        <fullName evidence="10">1,4-beta-N-acetylmuramidase</fullName>
    </alternativeName>
</protein>
<dbReference type="EC" id="3.2.1.17" evidence="2"/>
<keyword evidence="8" id="KW-1015">Disulfide bond</keyword>
<dbReference type="InterPro" id="IPR001916">
    <property type="entry name" value="Glyco_hydro_22"/>
</dbReference>
<evidence type="ECO:0000313" key="14">
    <source>
        <dbReference type="EMBL" id="CAD0205829.1"/>
    </source>
</evidence>
<dbReference type="PROSITE" id="PS00128">
    <property type="entry name" value="GLYCOSYL_HYDROL_F22_1"/>
    <property type="match status" value="1"/>
</dbReference>
<dbReference type="AlphaFoldDB" id="A0A9N8Q1R0"/>
<evidence type="ECO:0000259" key="13">
    <source>
        <dbReference type="PROSITE" id="PS00128"/>
    </source>
</evidence>
<keyword evidence="9" id="KW-0326">Glycosidase</keyword>
<dbReference type="SMART" id="SM00263">
    <property type="entry name" value="LYZ1"/>
    <property type="match status" value="1"/>
</dbReference>
<evidence type="ECO:0000256" key="10">
    <source>
        <dbReference type="ARBA" id="ARBA00031262"/>
    </source>
</evidence>
<evidence type="ECO:0000256" key="3">
    <source>
        <dbReference type="ARBA" id="ARBA00020438"/>
    </source>
</evidence>
<keyword evidence="7" id="KW-0378">Hydrolase</keyword>
<dbReference type="GO" id="GO:0003796">
    <property type="term" value="F:lysozyme activity"/>
    <property type="evidence" value="ECO:0007669"/>
    <property type="project" value="UniProtKB-EC"/>
</dbReference>
<dbReference type="InterPro" id="IPR019799">
    <property type="entry name" value="Glyco_hydro_22_CS"/>
</dbReference>
<evidence type="ECO:0000256" key="8">
    <source>
        <dbReference type="ARBA" id="ARBA00023157"/>
    </source>
</evidence>
<dbReference type="Proteomes" id="UP001154114">
    <property type="component" value="Chromosome 25"/>
</dbReference>
<sequence>MDATTNGLSSTWSRWHDIREEVGEIDIEDLLQNSDTGDMVSSDDDCEDPSYTPEPERQLVSNSKSSESEPDNCSNKQVLCYKLDLEKAIILQSRYNSLIADTDELLTLKWQDKNRMARPTHLVLLFVTLGAVHSSQGHARSFTRCQLSRELLRYNFPRSMIPNWVCLIEHASGRTTDKVTTHNNSYTSYGLFQINNKDWCKKGRKGGHCNIKCEDLLNEDLADDVRCAKRIYDRVGFKAWPTSFSYCKENSLPDLSRC</sequence>
<dbReference type="CDD" id="cd16899">
    <property type="entry name" value="LYZ_C_invert"/>
    <property type="match status" value="1"/>
</dbReference>
<keyword evidence="6" id="KW-0732">Signal</keyword>
<dbReference type="OrthoDB" id="6692707at2759"/>
<feature type="domain" description="Glycosyl hydrolases family 22 (GH22)" evidence="13">
    <location>
        <begin position="209"/>
        <end position="227"/>
    </location>
</feature>
<dbReference type="FunFam" id="1.10.530.10:FF:000024">
    <property type="entry name" value="C-type lysozyme"/>
    <property type="match status" value="1"/>
</dbReference>
<gene>
    <name evidence="14" type="ORF">CINC_LOCUS8128</name>
</gene>
<accession>A0A9N8Q1R0</accession>
<dbReference type="Pfam" id="PF00062">
    <property type="entry name" value="Lys"/>
    <property type="match status" value="1"/>
</dbReference>
<keyword evidence="15" id="KW-1185">Reference proteome</keyword>
<name>A0A9N8Q1R0_CHRIL</name>
<proteinExistence type="inferred from homology"/>
<dbReference type="PRINTS" id="PR00135">
    <property type="entry name" value="LYZLACT"/>
</dbReference>
<feature type="compositionally biased region" description="Polar residues" evidence="12">
    <location>
        <begin position="59"/>
        <end position="73"/>
    </location>
</feature>
<evidence type="ECO:0000256" key="2">
    <source>
        <dbReference type="ARBA" id="ARBA00012732"/>
    </source>
</evidence>
<dbReference type="PANTHER" id="PTHR11407:SF63">
    <property type="entry name" value="LYSOZYME C"/>
    <property type="match status" value="1"/>
</dbReference>
<keyword evidence="5" id="KW-0081">Bacteriolytic enzyme</keyword>
<comment type="similarity">
    <text evidence="11">Belongs to the glycosyl hydrolase 22 family.</text>
</comment>
<evidence type="ECO:0000256" key="6">
    <source>
        <dbReference type="ARBA" id="ARBA00022729"/>
    </source>
</evidence>